<proteinExistence type="predicted"/>
<accession>A0ACB8EP57</accession>
<gene>
    <name evidence="1" type="ORF">K3G42_033211</name>
</gene>
<dbReference type="EMBL" id="CM037616">
    <property type="protein sequence ID" value="KAH7994112.1"/>
    <property type="molecule type" value="Genomic_DNA"/>
</dbReference>
<evidence type="ECO:0000313" key="2">
    <source>
        <dbReference type="Proteomes" id="UP000827872"/>
    </source>
</evidence>
<evidence type="ECO:0000313" key="1">
    <source>
        <dbReference type="EMBL" id="KAH7994112.1"/>
    </source>
</evidence>
<name>A0ACB8EP57_9SAUR</name>
<keyword evidence="2" id="KW-1185">Reference proteome</keyword>
<protein>
    <submittedName>
        <fullName evidence="1">Uncharacterized protein</fullName>
    </submittedName>
</protein>
<dbReference type="Proteomes" id="UP000827872">
    <property type="component" value="Linkage Group LG03"/>
</dbReference>
<reference evidence="1" key="1">
    <citation type="submission" date="2021-08" db="EMBL/GenBank/DDBJ databases">
        <title>The first chromosome-level gecko genome reveals the dynamic sex chromosomes of Neotropical dwarf geckos (Sphaerodactylidae: Sphaerodactylus).</title>
        <authorList>
            <person name="Pinto B.J."/>
            <person name="Keating S.E."/>
            <person name="Gamble T."/>
        </authorList>
    </citation>
    <scope>NUCLEOTIDE SEQUENCE</scope>
    <source>
        <strain evidence="1">TG3544</strain>
    </source>
</reference>
<sequence length="224" mass="24642">MRQLLAAQDLGQTRVSHTSGKEHLIYLAGAEPDAMVGGSWRNRGQPSRFFVVARPIGGRFEYFPTLSSRALDPPTFHQPSKMFSLFAYQDEFCFLPNQRPEEPGHPRLERASSASSRWTQEVNQRIRERDPVAVTAMRAAIALCRGLLNKAAALHQHRPCRSMGISCGLVLKLPAPGGLQVGHRRAPPLEEKTEGMASATGQTPTAGYLGCVHRNSSNGNSQER</sequence>
<organism evidence="1 2">
    <name type="scientific">Sphaerodactylus townsendi</name>
    <dbReference type="NCBI Taxonomy" id="933632"/>
    <lineage>
        <taxon>Eukaryota</taxon>
        <taxon>Metazoa</taxon>
        <taxon>Chordata</taxon>
        <taxon>Craniata</taxon>
        <taxon>Vertebrata</taxon>
        <taxon>Euteleostomi</taxon>
        <taxon>Lepidosauria</taxon>
        <taxon>Squamata</taxon>
        <taxon>Bifurcata</taxon>
        <taxon>Gekkota</taxon>
        <taxon>Sphaerodactylidae</taxon>
        <taxon>Sphaerodactylus</taxon>
    </lineage>
</organism>
<comment type="caution">
    <text evidence="1">The sequence shown here is derived from an EMBL/GenBank/DDBJ whole genome shotgun (WGS) entry which is preliminary data.</text>
</comment>